<dbReference type="InterPro" id="IPR002110">
    <property type="entry name" value="Ankyrin_rpt"/>
</dbReference>
<dbReference type="OrthoDB" id="539213at2759"/>
<dbReference type="Proteomes" id="UP000784294">
    <property type="component" value="Unassembled WGS sequence"/>
</dbReference>
<evidence type="ECO:0000313" key="5">
    <source>
        <dbReference type="Proteomes" id="UP000784294"/>
    </source>
</evidence>
<keyword evidence="5" id="KW-1185">Reference proteome</keyword>
<organism evidence="4 5">
    <name type="scientific">Protopolystoma xenopodis</name>
    <dbReference type="NCBI Taxonomy" id="117903"/>
    <lineage>
        <taxon>Eukaryota</taxon>
        <taxon>Metazoa</taxon>
        <taxon>Spiralia</taxon>
        <taxon>Lophotrochozoa</taxon>
        <taxon>Platyhelminthes</taxon>
        <taxon>Monogenea</taxon>
        <taxon>Polyopisthocotylea</taxon>
        <taxon>Polystomatidea</taxon>
        <taxon>Polystomatidae</taxon>
        <taxon>Protopolystoma</taxon>
    </lineage>
</organism>
<dbReference type="Pfam" id="PF13637">
    <property type="entry name" value="Ank_4"/>
    <property type="match status" value="1"/>
</dbReference>
<keyword evidence="1" id="KW-0677">Repeat</keyword>
<dbReference type="AlphaFoldDB" id="A0A3S5CLI0"/>
<accession>A0A3S5CLI0</accession>
<dbReference type="InterPro" id="IPR036770">
    <property type="entry name" value="Ankyrin_rpt-contain_sf"/>
</dbReference>
<dbReference type="SUPFAM" id="SSF48403">
    <property type="entry name" value="Ankyrin repeat"/>
    <property type="match status" value="1"/>
</dbReference>
<comment type="caution">
    <text evidence="4">The sequence shown here is derived from an EMBL/GenBank/DDBJ whole genome shotgun (WGS) entry which is preliminary data.</text>
</comment>
<name>A0A3S5CLI0_9PLAT</name>
<proteinExistence type="predicted"/>
<evidence type="ECO:0000256" key="3">
    <source>
        <dbReference type="PROSITE-ProRule" id="PRU00023"/>
    </source>
</evidence>
<dbReference type="SMART" id="SM00248">
    <property type="entry name" value="ANK"/>
    <property type="match status" value="2"/>
</dbReference>
<keyword evidence="2 3" id="KW-0040">ANK repeat</keyword>
<protein>
    <submittedName>
        <fullName evidence="4">Uncharacterized protein</fullName>
    </submittedName>
</protein>
<sequence>MGRTALHFASWNGHADICRFLLQGPHSLNIISEAKSSISSRFTRADVNATSNDCSTALSIAAHHGHLAVCSVLLNTNL</sequence>
<dbReference type="PROSITE" id="PS50297">
    <property type="entry name" value="ANK_REP_REGION"/>
    <property type="match status" value="1"/>
</dbReference>
<feature type="repeat" description="ANK" evidence="3">
    <location>
        <begin position="1"/>
        <end position="33"/>
    </location>
</feature>
<evidence type="ECO:0000256" key="2">
    <source>
        <dbReference type="ARBA" id="ARBA00023043"/>
    </source>
</evidence>
<gene>
    <name evidence="4" type="ORF">PXEA_LOCUS24383</name>
</gene>
<dbReference type="PANTHER" id="PTHR24171">
    <property type="entry name" value="ANKYRIN REPEAT DOMAIN-CONTAINING PROTEIN 39-RELATED"/>
    <property type="match status" value="1"/>
</dbReference>
<evidence type="ECO:0000256" key="1">
    <source>
        <dbReference type="ARBA" id="ARBA00022737"/>
    </source>
</evidence>
<evidence type="ECO:0000313" key="4">
    <source>
        <dbReference type="EMBL" id="VEL30943.1"/>
    </source>
</evidence>
<dbReference type="EMBL" id="CAAALY010117118">
    <property type="protein sequence ID" value="VEL30943.1"/>
    <property type="molecule type" value="Genomic_DNA"/>
</dbReference>
<dbReference type="Gene3D" id="1.25.40.20">
    <property type="entry name" value="Ankyrin repeat-containing domain"/>
    <property type="match status" value="1"/>
</dbReference>
<dbReference type="Pfam" id="PF00023">
    <property type="entry name" value="Ank"/>
    <property type="match status" value="1"/>
</dbReference>
<reference evidence="4" key="1">
    <citation type="submission" date="2018-11" db="EMBL/GenBank/DDBJ databases">
        <authorList>
            <consortium name="Pathogen Informatics"/>
        </authorList>
    </citation>
    <scope>NUCLEOTIDE SEQUENCE</scope>
</reference>
<dbReference type="PROSITE" id="PS50088">
    <property type="entry name" value="ANK_REPEAT"/>
    <property type="match status" value="1"/>
</dbReference>